<dbReference type="HOGENOM" id="CLU_2715291_0_0_9"/>
<sequence>MTLLRKKILGEDFHVTIKPIYNREDTLAFTFSPDQKRVEIGEEITITVKHPTEKYDAFCDELVELIARYQEI</sequence>
<evidence type="ECO:0000313" key="2">
    <source>
        <dbReference type="Proteomes" id="UP000001823"/>
    </source>
</evidence>
<keyword evidence="2" id="KW-1185">Reference proteome</keyword>
<protein>
    <submittedName>
        <fullName evidence="1">Uncharacterized protein</fullName>
    </submittedName>
</protein>
<gene>
    <name evidence="1" type="ordered locus">CPF_1373</name>
</gene>
<organism evidence="1 2">
    <name type="scientific">Clostridium perfringens (strain ATCC 13124 / DSM 756 / JCM 1290 / NCIMB 6125 / NCTC 8237 / Type A)</name>
    <dbReference type="NCBI Taxonomy" id="195103"/>
    <lineage>
        <taxon>Bacteria</taxon>
        <taxon>Bacillati</taxon>
        <taxon>Bacillota</taxon>
        <taxon>Clostridia</taxon>
        <taxon>Eubacteriales</taxon>
        <taxon>Clostridiaceae</taxon>
        <taxon>Clostridium</taxon>
    </lineage>
</organism>
<reference evidence="1 2" key="1">
    <citation type="journal article" date="2006" name="Genome Res.">
        <title>Skewed genomic variability in strains of the toxigenic bacterial pathogen, Clostridium perfringens.</title>
        <authorList>
            <person name="Myers G.S."/>
            <person name="Rasko D.A."/>
            <person name="Cheung J.K."/>
            <person name="Ravel J."/>
            <person name="Seshadri R."/>
            <person name="Deboy R.T."/>
            <person name="Ren Q."/>
            <person name="Varga J."/>
            <person name="Awad M.M."/>
            <person name="Brinkac L.M."/>
            <person name="Daugherty S.C."/>
            <person name="Haft D.H."/>
            <person name="Dodson R.J."/>
            <person name="Madupu R."/>
            <person name="Nelson W.C."/>
            <person name="Rosovitz M.J."/>
            <person name="Sullivan S.A."/>
            <person name="Khouri H."/>
            <person name="Dimitrov G.I."/>
            <person name="Watkins K.L."/>
            <person name="Mulligan S."/>
            <person name="Benton J."/>
            <person name="Radune D."/>
            <person name="Fisher D.J."/>
            <person name="Atkins H.S."/>
            <person name="Hiscox T."/>
            <person name="Jost B.H."/>
            <person name="Billington S.J."/>
            <person name="Songer J.G."/>
            <person name="McClane B.A."/>
            <person name="Titball R.W."/>
            <person name="Rood J.I."/>
            <person name="Melville S.B."/>
            <person name="Paulsen I.T."/>
        </authorList>
    </citation>
    <scope>NUCLEOTIDE SEQUENCE [LARGE SCALE GENOMIC DNA]</scope>
    <source>
        <strain evidence="2">ATCC 13124 / DSM 756 / JCM 1290 / NCIMB 6125 / NCTC 8237 / S 107 / Type A</strain>
    </source>
</reference>
<evidence type="ECO:0000313" key="1">
    <source>
        <dbReference type="EMBL" id="ABG84429.1"/>
    </source>
</evidence>
<dbReference type="AlphaFoldDB" id="A0A0H2YTM1"/>
<dbReference type="PaxDb" id="195103-CPF_1373"/>
<dbReference type="KEGG" id="cpf:CPF_1373"/>
<name>A0A0H2YTM1_CLOP1</name>
<dbReference type="RefSeq" id="WP_003453540.1">
    <property type="nucleotide sequence ID" value="NC_008261.1"/>
</dbReference>
<proteinExistence type="predicted"/>
<dbReference type="EMBL" id="CP000246">
    <property type="protein sequence ID" value="ABG84429.1"/>
    <property type="molecule type" value="Genomic_DNA"/>
</dbReference>
<dbReference type="Proteomes" id="UP000001823">
    <property type="component" value="Chromosome"/>
</dbReference>
<accession>A0A0H2YTM1</accession>